<evidence type="ECO:0000256" key="10">
    <source>
        <dbReference type="ARBA" id="ARBA00023239"/>
    </source>
</evidence>
<evidence type="ECO:0000256" key="1">
    <source>
        <dbReference type="ARBA" id="ARBA00001936"/>
    </source>
</evidence>
<dbReference type="GO" id="GO:0071333">
    <property type="term" value="P:cellular response to glucose stimulus"/>
    <property type="evidence" value="ECO:0007669"/>
    <property type="project" value="TreeGrafter"/>
</dbReference>
<gene>
    <name evidence="17" type="ORF">CAUJ_LOCUS12331</name>
</gene>
<evidence type="ECO:0000259" key="15">
    <source>
        <dbReference type="Pfam" id="PF00821"/>
    </source>
</evidence>
<protein>
    <recommendedName>
        <fullName evidence="14">Phosphoenolpyruvate carboxykinase [GTP]</fullName>
        <ecNumber evidence="4">4.1.1.32</ecNumber>
    </recommendedName>
</protein>
<dbReference type="GO" id="GO:0042594">
    <property type="term" value="P:response to starvation"/>
    <property type="evidence" value="ECO:0007669"/>
    <property type="project" value="TreeGrafter"/>
</dbReference>
<dbReference type="FunFam" id="3.40.449.10:FF:000003">
    <property type="entry name" value="Phosphoenolpyruvate carboxykinase, cytosolic [GTP]"/>
    <property type="match status" value="1"/>
</dbReference>
<dbReference type="InterPro" id="IPR035077">
    <property type="entry name" value="PEP_carboxykinase_GTP_C"/>
</dbReference>
<keyword evidence="10" id="KW-0456">Lyase</keyword>
<keyword evidence="6" id="KW-0547">Nucleotide-binding</keyword>
<proteinExistence type="inferred from homology"/>
<dbReference type="GO" id="GO:0005525">
    <property type="term" value="F:GTP binding"/>
    <property type="evidence" value="ECO:0007669"/>
    <property type="project" value="UniProtKB-KW"/>
</dbReference>
<dbReference type="Gene3D" id="3.40.449.10">
    <property type="entry name" value="Phosphoenolpyruvate Carboxykinase, domain 1"/>
    <property type="match status" value="1"/>
</dbReference>
<comment type="similarity">
    <text evidence="2">Belongs to the phosphoenolpyruvate carboxykinase [GTP] family.</text>
</comment>
<evidence type="ECO:0000256" key="8">
    <source>
        <dbReference type="ARBA" id="ARBA00023134"/>
    </source>
</evidence>
<dbReference type="Gene3D" id="3.90.228.20">
    <property type="match status" value="1"/>
</dbReference>
<dbReference type="GO" id="GO:0005829">
    <property type="term" value="C:cytosol"/>
    <property type="evidence" value="ECO:0007669"/>
    <property type="project" value="TreeGrafter"/>
</dbReference>
<dbReference type="GO" id="GO:0033993">
    <property type="term" value="P:response to lipid"/>
    <property type="evidence" value="ECO:0007669"/>
    <property type="project" value="TreeGrafter"/>
</dbReference>
<evidence type="ECO:0000313" key="17">
    <source>
        <dbReference type="EMBL" id="CAD6196417.1"/>
    </source>
</evidence>
<feature type="domain" description="Phosphoenolpyruvate carboxykinase GTP-utilising N-terminal" evidence="16">
    <location>
        <begin position="64"/>
        <end position="297"/>
    </location>
</feature>
<dbReference type="SUPFAM" id="SSF53795">
    <property type="entry name" value="PEP carboxykinase-like"/>
    <property type="match status" value="1"/>
</dbReference>
<dbReference type="GO" id="GO:0004613">
    <property type="term" value="F:phosphoenolpyruvate carboxykinase (GTP) activity"/>
    <property type="evidence" value="ECO:0007669"/>
    <property type="project" value="UniProtKB-EC"/>
</dbReference>
<dbReference type="PANTHER" id="PTHR11561:SF2">
    <property type="entry name" value="PHOSPHOENOLPYRUVATE CARBOXYKINASE (GTP)"/>
    <property type="match status" value="1"/>
</dbReference>
<evidence type="ECO:0000256" key="2">
    <source>
        <dbReference type="ARBA" id="ARBA00005796"/>
    </source>
</evidence>
<dbReference type="GO" id="GO:0030145">
    <property type="term" value="F:manganese ion binding"/>
    <property type="evidence" value="ECO:0007669"/>
    <property type="project" value="TreeGrafter"/>
</dbReference>
<comment type="function">
    <text evidence="13">In parasitic nematodes PEPCK carboxylates phosphoenolpyruvate to oxaloacetate thus introducing the products of glycolysis to mitochondrial metabolism.</text>
</comment>
<dbReference type="Proteomes" id="UP000835052">
    <property type="component" value="Unassembled WGS sequence"/>
</dbReference>
<dbReference type="Pfam" id="PF00821">
    <property type="entry name" value="PEPCK_GTP"/>
    <property type="match status" value="1"/>
</dbReference>
<evidence type="ECO:0000259" key="16">
    <source>
        <dbReference type="Pfam" id="PF17297"/>
    </source>
</evidence>
<organism evidence="17 18">
    <name type="scientific">Caenorhabditis auriculariae</name>
    <dbReference type="NCBI Taxonomy" id="2777116"/>
    <lineage>
        <taxon>Eukaryota</taxon>
        <taxon>Metazoa</taxon>
        <taxon>Ecdysozoa</taxon>
        <taxon>Nematoda</taxon>
        <taxon>Chromadorea</taxon>
        <taxon>Rhabditida</taxon>
        <taxon>Rhabditina</taxon>
        <taxon>Rhabditomorpha</taxon>
        <taxon>Rhabditoidea</taxon>
        <taxon>Rhabditidae</taxon>
        <taxon>Peloderinae</taxon>
        <taxon>Caenorhabditis</taxon>
    </lineage>
</organism>
<keyword evidence="18" id="KW-1185">Reference proteome</keyword>
<dbReference type="GO" id="GO:0019543">
    <property type="term" value="P:propionate catabolic process"/>
    <property type="evidence" value="ECO:0007669"/>
    <property type="project" value="TreeGrafter"/>
</dbReference>
<name>A0A8S1HN60_9PELO</name>
<dbReference type="Gene3D" id="2.170.8.10">
    <property type="entry name" value="Phosphoenolpyruvate Carboxykinase, domain 2"/>
    <property type="match status" value="1"/>
</dbReference>
<comment type="catalytic activity">
    <reaction evidence="11">
        <text>oxaloacetate + GTP = phosphoenolpyruvate + GDP + CO2</text>
        <dbReference type="Rhea" id="RHEA:10388"/>
        <dbReference type="ChEBI" id="CHEBI:16452"/>
        <dbReference type="ChEBI" id="CHEBI:16526"/>
        <dbReference type="ChEBI" id="CHEBI:37565"/>
        <dbReference type="ChEBI" id="CHEBI:58189"/>
        <dbReference type="ChEBI" id="CHEBI:58702"/>
        <dbReference type="EC" id="4.1.1.32"/>
    </reaction>
</comment>
<evidence type="ECO:0000256" key="5">
    <source>
        <dbReference type="ARBA" id="ARBA00022723"/>
    </source>
</evidence>
<evidence type="ECO:0000256" key="9">
    <source>
        <dbReference type="ARBA" id="ARBA00023211"/>
    </source>
</evidence>
<keyword evidence="9" id="KW-0464">Manganese</keyword>
<sequence>MLETDCPECVCEEAKVDFAPKPESVTSYISTRNSTVATTLTIRGLGKIPVYKGDPTWISPKIWNFISEKAVLMRPSAIRICNGSWHEAHELSQILKNKGLLEEMTSLENVYVARTDPSDTMRVEKNTFIVTNSRSEVQPNRTVTISRAKNFQSMLAQWMSPKKFVQEADERFPGCMRGRTMYVIPFSMGPIGGRFSKNAVQLTDSPYVVINMRVVARVSSSVWDAIGNGDFVKCVHSVGVPRPVLHRLKNNWACNTSDIFIAHILEESEIWSYGSGYGGNSLLGKKCLALRMGSYMGLKDGWLAEHAAIISITDPQDQEIFVCVSFPSGAGKTTMSAMLPALPGWKIKVLGDDIAWIRWKDGQMFAMAPENGMFGIAADVKEDSGKILIEALKRDALVVNCATTSKGRLMWQGIEGTLEPEETVVDWRGETWTKDSKSFRPPAHPNCRFTVYTSNVANVHPKWDSPCGVPISAYIFGSRRPDAYPLVLETNNWAEGVLLATGMRSKVGSGTDRKSDGLVNDPMSMRPFMAYNFGKYVDHWLEMGKNREKVPKIFHVNWYQEDDNGNVIWPGFNENIRVLEWIFNRVRNPTDESNVSTSVIGKTPKSLNMDGLPLKIDLKKLCEPPPTFWLKEMAEIRSFVNAEMGDDKPQQIEFMLHELAAKL</sequence>
<dbReference type="InterPro" id="IPR008209">
    <property type="entry name" value="PEP_carboxykinase_GTP"/>
</dbReference>
<dbReference type="SUPFAM" id="SSF68923">
    <property type="entry name" value="PEP carboxykinase N-terminal domain"/>
    <property type="match status" value="1"/>
</dbReference>
<dbReference type="Pfam" id="PF17297">
    <property type="entry name" value="PEPCK_N"/>
    <property type="match status" value="1"/>
</dbReference>
<evidence type="ECO:0000256" key="12">
    <source>
        <dbReference type="ARBA" id="ARBA00058806"/>
    </source>
</evidence>
<keyword evidence="8" id="KW-0342">GTP-binding</keyword>
<dbReference type="HAMAP" id="MF_00452">
    <property type="entry name" value="PEPCK_GTP"/>
    <property type="match status" value="1"/>
</dbReference>
<dbReference type="GO" id="GO:0046327">
    <property type="term" value="P:glycerol biosynthetic process from pyruvate"/>
    <property type="evidence" value="ECO:0007669"/>
    <property type="project" value="TreeGrafter"/>
</dbReference>
<keyword evidence="5" id="KW-0479">Metal-binding</keyword>
<reference evidence="17" key="1">
    <citation type="submission" date="2020-10" db="EMBL/GenBank/DDBJ databases">
        <authorList>
            <person name="Kikuchi T."/>
        </authorList>
    </citation>
    <scope>NUCLEOTIDE SEQUENCE</scope>
    <source>
        <strain evidence="17">NKZ352</strain>
    </source>
</reference>
<evidence type="ECO:0000256" key="14">
    <source>
        <dbReference type="ARBA" id="ARBA00072283"/>
    </source>
</evidence>
<evidence type="ECO:0000256" key="7">
    <source>
        <dbReference type="ARBA" id="ARBA00022793"/>
    </source>
</evidence>
<evidence type="ECO:0000256" key="13">
    <source>
        <dbReference type="ARBA" id="ARBA00058921"/>
    </source>
</evidence>
<evidence type="ECO:0000256" key="4">
    <source>
        <dbReference type="ARBA" id="ARBA00012306"/>
    </source>
</evidence>
<evidence type="ECO:0000256" key="3">
    <source>
        <dbReference type="ARBA" id="ARBA00011245"/>
    </source>
</evidence>
<dbReference type="AlphaFoldDB" id="A0A8S1HN60"/>
<dbReference type="InterPro" id="IPR008210">
    <property type="entry name" value="PEP_carboxykinase_N"/>
</dbReference>
<comment type="caution">
    <text evidence="17">The sequence shown here is derived from an EMBL/GenBank/DDBJ whole genome shotgun (WGS) entry which is preliminary data.</text>
</comment>
<evidence type="ECO:0000256" key="6">
    <source>
        <dbReference type="ARBA" id="ARBA00022741"/>
    </source>
</evidence>
<dbReference type="InterPro" id="IPR035078">
    <property type="entry name" value="PEP_carboxykinase_GTP_N"/>
</dbReference>
<dbReference type="GO" id="GO:0006107">
    <property type="term" value="P:oxaloacetate metabolic process"/>
    <property type="evidence" value="ECO:0007669"/>
    <property type="project" value="TreeGrafter"/>
</dbReference>
<dbReference type="InterPro" id="IPR013035">
    <property type="entry name" value="PEP_carboxykinase_C"/>
</dbReference>
<dbReference type="NCBIfam" id="NF003253">
    <property type="entry name" value="PRK04210.1"/>
    <property type="match status" value="1"/>
</dbReference>
<comment type="function">
    <text evidence="12">Catalyzes the conversion of oxaloacetate (OAA) to phosphoenolpyruvate (PEP), the rate-limiting step in the metabolic pathway that produces glucose from lactate and other precursors derived from the citric acid cycle.</text>
</comment>
<keyword evidence="7" id="KW-0210">Decarboxylase</keyword>
<comment type="cofactor">
    <cofactor evidence="1">
        <name>Mn(2+)</name>
        <dbReference type="ChEBI" id="CHEBI:29035"/>
    </cofactor>
</comment>
<comment type="subunit">
    <text evidence="3">Monomer.</text>
</comment>
<dbReference type="PIRSF" id="PIRSF001348">
    <property type="entry name" value="PEP_carboxykinase_GTP"/>
    <property type="match status" value="1"/>
</dbReference>
<dbReference type="EMBL" id="CAJGYM010000072">
    <property type="protein sequence ID" value="CAD6196417.1"/>
    <property type="molecule type" value="Genomic_DNA"/>
</dbReference>
<dbReference type="GO" id="GO:0006094">
    <property type="term" value="P:gluconeogenesis"/>
    <property type="evidence" value="ECO:0007669"/>
    <property type="project" value="InterPro"/>
</dbReference>
<evidence type="ECO:0000313" key="18">
    <source>
        <dbReference type="Proteomes" id="UP000835052"/>
    </source>
</evidence>
<dbReference type="OrthoDB" id="5834217at2759"/>
<feature type="domain" description="Phosphoenolpyruvate carboxykinase C-terminal P-loop" evidence="15">
    <location>
        <begin position="302"/>
        <end position="660"/>
    </location>
</feature>
<accession>A0A8S1HN60</accession>
<dbReference type="PANTHER" id="PTHR11561">
    <property type="entry name" value="PHOSPHOENOLPYRUVATE CARBOXYKINASE"/>
    <property type="match status" value="1"/>
</dbReference>
<evidence type="ECO:0000256" key="11">
    <source>
        <dbReference type="ARBA" id="ARBA00051400"/>
    </source>
</evidence>
<dbReference type="EC" id="4.1.1.32" evidence="4"/>